<protein>
    <submittedName>
        <fullName evidence="2">Uncharacterized protein</fullName>
    </submittedName>
</protein>
<evidence type="ECO:0000313" key="2">
    <source>
        <dbReference type="EMBL" id="KAA1120673.1"/>
    </source>
</evidence>
<proteinExistence type="predicted"/>
<name>A0A5B0R5X8_PUCGR</name>
<dbReference type="EMBL" id="VDEP01000242">
    <property type="protein sequence ID" value="KAA1120673.1"/>
    <property type="molecule type" value="Genomic_DNA"/>
</dbReference>
<organism evidence="2 4">
    <name type="scientific">Puccinia graminis f. sp. tritici</name>
    <dbReference type="NCBI Taxonomy" id="56615"/>
    <lineage>
        <taxon>Eukaryota</taxon>
        <taxon>Fungi</taxon>
        <taxon>Dikarya</taxon>
        <taxon>Basidiomycota</taxon>
        <taxon>Pucciniomycotina</taxon>
        <taxon>Pucciniomycetes</taxon>
        <taxon>Pucciniales</taxon>
        <taxon>Pucciniaceae</taxon>
        <taxon>Puccinia</taxon>
    </lineage>
</organism>
<accession>A0A5B0R5X8</accession>
<dbReference type="EMBL" id="VSWC01000054">
    <property type="protein sequence ID" value="KAA1100154.1"/>
    <property type="molecule type" value="Genomic_DNA"/>
</dbReference>
<evidence type="ECO:0000313" key="3">
    <source>
        <dbReference type="Proteomes" id="UP000324748"/>
    </source>
</evidence>
<dbReference type="Proteomes" id="UP000325313">
    <property type="component" value="Unassembled WGS sequence"/>
</dbReference>
<reference evidence="3 4" key="1">
    <citation type="submission" date="2019-05" db="EMBL/GenBank/DDBJ databases">
        <title>Emergence of the Ug99 lineage of the wheat stem rust pathogen through somatic hybridization.</title>
        <authorList>
            <person name="Li F."/>
            <person name="Upadhyaya N.M."/>
            <person name="Sperschneider J."/>
            <person name="Matny O."/>
            <person name="Nguyen-Phuc H."/>
            <person name="Mago R."/>
            <person name="Raley C."/>
            <person name="Miller M.E."/>
            <person name="Silverstein K.A.T."/>
            <person name="Henningsen E."/>
            <person name="Hirsch C.D."/>
            <person name="Visser B."/>
            <person name="Pretorius Z.A."/>
            <person name="Steffenson B.J."/>
            <person name="Schwessinger B."/>
            <person name="Dodds P.N."/>
            <person name="Figueroa M."/>
        </authorList>
    </citation>
    <scope>NUCLEOTIDE SEQUENCE [LARGE SCALE GENOMIC DNA]</scope>
    <source>
        <strain evidence="1">21-0</strain>
        <strain evidence="2 4">Ug99</strain>
    </source>
</reference>
<gene>
    <name evidence="1" type="ORF">PGT21_050012</name>
    <name evidence="2" type="ORF">PGTUg99_050080</name>
</gene>
<dbReference type="Proteomes" id="UP000324748">
    <property type="component" value="Unassembled WGS sequence"/>
</dbReference>
<evidence type="ECO:0000313" key="4">
    <source>
        <dbReference type="Proteomes" id="UP000325313"/>
    </source>
</evidence>
<evidence type="ECO:0000313" key="1">
    <source>
        <dbReference type="EMBL" id="KAA1100154.1"/>
    </source>
</evidence>
<comment type="caution">
    <text evidence="2">The sequence shown here is derived from an EMBL/GenBank/DDBJ whole genome shotgun (WGS) entry which is preliminary data.</text>
</comment>
<keyword evidence="3" id="KW-1185">Reference proteome</keyword>
<dbReference type="AlphaFoldDB" id="A0A5B0R5X8"/>
<sequence length="155" mass="16673">MNNVKKKQADELLTRSISPFSYVLHVIASLKGVSSASSTSVIGSGVCLTTLIGLIRKGFLTVEGMGSSSECSSSKQEKSLEGYKQCTPLTHPSHPFWPVSSLVALVCAWAPRPIWPPSLACLVSSSAPRRTQIQMGPSWLKTLICVSVWSLWVGP</sequence>